<evidence type="ECO:0000256" key="2">
    <source>
        <dbReference type="ARBA" id="ARBA00022722"/>
    </source>
</evidence>
<evidence type="ECO:0000313" key="9">
    <source>
        <dbReference type="Proteomes" id="UP000053961"/>
    </source>
</evidence>
<keyword evidence="1" id="KW-1277">Toxin-antitoxin system</keyword>
<keyword evidence="2" id="KW-0540">Nuclease</keyword>
<evidence type="ECO:0000256" key="4">
    <source>
        <dbReference type="ARBA" id="ARBA00022801"/>
    </source>
</evidence>
<accession>A0A101FTT5</accession>
<keyword evidence="4" id="KW-0378">Hydrolase</keyword>
<dbReference type="Pfam" id="PF07927">
    <property type="entry name" value="HicA_toxin"/>
    <property type="match status" value="1"/>
</dbReference>
<dbReference type="GO" id="GO:0003729">
    <property type="term" value="F:mRNA binding"/>
    <property type="evidence" value="ECO:0007669"/>
    <property type="project" value="InterPro"/>
</dbReference>
<protein>
    <submittedName>
        <fullName evidence="7">YcfA family protein</fullName>
    </submittedName>
</protein>
<keyword evidence="3" id="KW-0255">Endonuclease</keyword>
<dbReference type="InterPro" id="IPR038570">
    <property type="entry name" value="HicA_sf"/>
</dbReference>
<evidence type="ECO:0000313" key="8">
    <source>
        <dbReference type="EMBL" id="KUK94959.1"/>
    </source>
</evidence>
<reference evidence="8" key="1">
    <citation type="journal article" date="2015" name="MBio">
        <title>Genome-resolved metagenomic analysis reveals roles for candidate phyla and other microbial community members in biogeochemical transformations in oil reservoirs.</title>
        <authorList>
            <person name="Hu P."/>
            <person name="Tom L."/>
            <person name="Singh A."/>
            <person name="Thomas B.C."/>
            <person name="Baker B.J."/>
            <person name="Piceno Y.M."/>
            <person name="Andersen G.L."/>
            <person name="Banfield J.F."/>
        </authorList>
    </citation>
    <scope>NUCLEOTIDE SEQUENCE [LARGE SCALE GENOMIC DNA]</scope>
    <source>
        <strain evidence="8">56_747</strain>
    </source>
</reference>
<evidence type="ECO:0000256" key="3">
    <source>
        <dbReference type="ARBA" id="ARBA00022759"/>
    </source>
</evidence>
<dbReference type="EMBL" id="LGFT01000027">
    <property type="protein sequence ID" value="KUK44345.1"/>
    <property type="molecule type" value="Genomic_DNA"/>
</dbReference>
<dbReference type="EMBL" id="LGHB01000040">
    <property type="protein sequence ID" value="KUK94959.1"/>
    <property type="molecule type" value="Genomic_DNA"/>
</dbReference>
<evidence type="ECO:0000313" key="10">
    <source>
        <dbReference type="Proteomes" id="UP000057043"/>
    </source>
</evidence>
<evidence type="ECO:0000313" key="7">
    <source>
        <dbReference type="EMBL" id="KUK44345.1"/>
    </source>
</evidence>
<proteinExistence type="predicted"/>
<dbReference type="InterPro" id="IPR012933">
    <property type="entry name" value="HicA_mRNA_interferase"/>
</dbReference>
<dbReference type="Proteomes" id="UP000053961">
    <property type="component" value="Unassembled WGS sequence"/>
</dbReference>
<dbReference type="PANTHER" id="PTHR34873:SF3">
    <property type="entry name" value="ADDICTION MODULE TOXIN, HICA FAMILY"/>
    <property type="match status" value="1"/>
</dbReference>
<dbReference type="Gene3D" id="3.30.920.30">
    <property type="entry name" value="Hypothetical protein"/>
    <property type="match status" value="1"/>
</dbReference>
<gene>
    <name evidence="7" type="ORF">XD72_1264</name>
    <name evidence="8" type="ORF">XE07_1981</name>
</gene>
<dbReference type="AlphaFoldDB" id="A0A101FTT5"/>
<dbReference type="SUPFAM" id="SSF54786">
    <property type="entry name" value="YcfA/nrd intein domain"/>
    <property type="match status" value="1"/>
</dbReference>
<comment type="caution">
    <text evidence="7">The sequence shown here is derived from an EMBL/GenBank/DDBJ whole genome shotgun (WGS) entry which is preliminary data.</text>
</comment>
<dbReference type="GO" id="GO:0004519">
    <property type="term" value="F:endonuclease activity"/>
    <property type="evidence" value="ECO:0007669"/>
    <property type="project" value="UniProtKB-KW"/>
</dbReference>
<name>A0A101FTT5_9EURY</name>
<keyword evidence="6" id="KW-0346">Stress response</keyword>
<dbReference type="PANTHER" id="PTHR34873">
    <property type="entry name" value="SSR1766 PROTEIN"/>
    <property type="match status" value="1"/>
</dbReference>
<sequence length="77" mass="8549">MSKLRPVEADKVVKALSKLGFEIARQKGSHLVMKHPDGRVTVVPIHGGEELGRGILRQIAHDIKIGKDEFVKILDEI</sequence>
<keyword evidence="5" id="KW-0694">RNA-binding</keyword>
<evidence type="ECO:0000256" key="5">
    <source>
        <dbReference type="ARBA" id="ARBA00022884"/>
    </source>
</evidence>
<dbReference type="GO" id="GO:0016787">
    <property type="term" value="F:hydrolase activity"/>
    <property type="evidence" value="ECO:0007669"/>
    <property type="project" value="UniProtKB-KW"/>
</dbReference>
<reference evidence="9 10" key="2">
    <citation type="journal article" date="2015" name="MBio">
        <title>Genome-Resolved Metagenomic Analysis Reveals Roles for Candidate Phyla and Other Microbial Community Members in Biogeochemical Transformations in Oil Reservoirs.</title>
        <authorList>
            <person name="Hu P."/>
            <person name="Tom L."/>
            <person name="Singh A."/>
            <person name="Thomas B.C."/>
            <person name="Baker B.J."/>
            <person name="Piceno Y.M."/>
            <person name="Andersen G.L."/>
            <person name="Banfield J.F."/>
        </authorList>
    </citation>
    <scope>NUCLEOTIDE SEQUENCE [LARGE SCALE GENOMIC DNA]</scope>
    <source>
        <strain evidence="7">57_489</strain>
    </source>
</reference>
<organism evidence="7 10">
    <name type="scientific">Methanothrix harundinacea</name>
    <dbReference type="NCBI Taxonomy" id="301375"/>
    <lineage>
        <taxon>Archaea</taxon>
        <taxon>Methanobacteriati</taxon>
        <taxon>Methanobacteriota</taxon>
        <taxon>Stenosarchaea group</taxon>
        <taxon>Methanomicrobia</taxon>
        <taxon>Methanotrichales</taxon>
        <taxon>Methanotrichaceae</taxon>
        <taxon>Methanothrix</taxon>
    </lineage>
</organism>
<dbReference type="Proteomes" id="UP000057043">
    <property type="component" value="Unassembled WGS sequence"/>
</dbReference>
<dbReference type="PATRIC" id="fig|301375.6.peg.1731"/>
<evidence type="ECO:0000256" key="6">
    <source>
        <dbReference type="ARBA" id="ARBA00023016"/>
    </source>
</evidence>
<evidence type="ECO:0000256" key="1">
    <source>
        <dbReference type="ARBA" id="ARBA00022649"/>
    </source>
</evidence>